<feature type="non-terminal residue" evidence="2">
    <location>
        <position position="1"/>
    </location>
</feature>
<evidence type="ECO:0000313" key="2">
    <source>
        <dbReference type="EMBL" id="JAC69085.1"/>
    </source>
</evidence>
<proteinExistence type="predicted"/>
<feature type="region of interest" description="Disordered" evidence="1">
    <location>
        <begin position="97"/>
        <end position="119"/>
    </location>
</feature>
<name>A0A061REL5_9CHLO</name>
<reference evidence="2" key="1">
    <citation type="submission" date="2014-05" db="EMBL/GenBank/DDBJ databases">
        <title>The transcriptome of the halophilic microalga Tetraselmis sp. GSL018 isolated from the Great Salt Lake, Utah.</title>
        <authorList>
            <person name="Jinkerson R.E."/>
            <person name="D'Adamo S."/>
            <person name="Posewitz M.C."/>
        </authorList>
    </citation>
    <scope>NUCLEOTIDE SEQUENCE</scope>
    <source>
        <strain evidence="2">GSL018</strain>
    </source>
</reference>
<accession>A0A061REL5</accession>
<feature type="region of interest" description="Disordered" evidence="1">
    <location>
        <begin position="1"/>
        <end position="53"/>
    </location>
</feature>
<gene>
    <name evidence="2" type="ORF">TSPGSL018_7249</name>
</gene>
<protein>
    <submittedName>
        <fullName evidence="2">Uncharacterized protein</fullName>
    </submittedName>
</protein>
<dbReference type="EMBL" id="GBEZ01017238">
    <property type="protein sequence ID" value="JAC69085.1"/>
    <property type="molecule type" value="Transcribed_RNA"/>
</dbReference>
<sequence>PELSRPHVAGQERLQAAVSVRAAEERAPRRRLGLRPAPPLVARGRDSAVEGNQRRTYCPADQLGDREGQGLAPDQALCGRPAAVDSSAELLRRAKQQLAEPEAPMPDLPPAGRICGRRS</sequence>
<organism evidence="2">
    <name type="scientific">Tetraselmis sp. GSL018</name>
    <dbReference type="NCBI Taxonomy" id="582737"/>
    <lineage>
        <taxon>Eukaryota</taxon>
        <taxon>Viridiplantae</taxon>
        <taxon>Chlorophyta</taxon>
        <taxon>core chlorophytes</taxon>
        <taxon>Chlorodendrophyceae</taxon>
        <taxon>Chlorodendrales</taxon>
        <taxon>Chlorodendraceae</taxon>
        <taxon>Tetraselmis</taxon>
    </lineage>
</organism>
<dbReference type="AlphaFoldDB" id="A0A061REL5"/>
<evidence type="ECO:0000256" key="1">
    <source>
        <dbReference type="SAM" id="MobiDB-lite"/>
    </source>
</evidence>
<feature type="non-terminal residue" evidence="2">
    <location>
        <position position="119"/>
    </location>
</feature>